<comment type="caution">
    <text evidence="2">The sequence shown here is derived from an EMBL/GenBank/DDBJ whole genome shotgun (WGS) entry which is preliminary data.</text>
</comment>
<dbReference type="InterPro" id="IPR052820">
    <property type="entry name" value="PhiA_domain"/>
</dbReference>
<evidence type="ECO:0000256" key="1">
    <source>
        <dbReference type="SAM" id="SignalP"/>
    </source>
</evidence>
<reference evidence="2 3" key="1">
    <citation type="submission" date="2016-07" db="EMBL/GenBank/DDBJ databases">
        <title>Pervasive Adenine N6-methylation of Active Genes in Fungi.</title>
        <authorList>
            <consortium name="DOE Joint Genome Institute"/>
            <person name="Mondo S.J."/>
            <person name="Dannebaum R.O."/>
            <person name="Kuo R.C."/>
            <person name="Labutti K."/>
            <person name="Haridas S."/>
            <person name="Kuo A."/>
            <person name="Salamov A."/>
            <person name="Ahrendt S.R."/>
            <person name="Lipzen A."/>
            <person name="Sullivan W."/>
            <person name="Andreopoulos W.B."/>
            <person name="Clum A."/>
            <person name="Lindquist E."/>
            <person name="Daum C."/>
            <person name="Ramamoorthy G.K."/>
            <person name="Gryganskyi A."/>
            <person name="Culley D."/>
            <person name="Magnuson J.K."/>
            <person name="James T.Y."/>
            <person name="O'Malley M.A."/>
            <person name="Stajich J.E."/>
            <person name="Spatafora J.W."/>
            <person name="Visel A."/>
            <person name="Grigoriev I.V."/>
        </authorList>
    </citation>
    <scope>NUCLEOTIDE SEQUENCE [LARGE SCALE GENOMIC DNA]</scope>
    <source>
        <strain evidence="2 3">12-1054</strain>
    </source>
</reference>
<dbReference type="PANTHER" id="PTHR42047:SF1">
    <property type="entry name" value="PROTEIN, PUTATIVE (AFU_ORTHOLOGUE AFUA_6G03560)-RELATED"/>
    <property type="match status" value="1"/>
</dbReference>
<dbReference type="OrthoDB" id="5430620at2759"/>
<evidence type="ECO:0000313" key="3">
    <source>
        <dbReference type="Proteomes" id="UP000193685"/>
    </source>
</evidence>
<keyword evidence="1" id="KW-0732">Signal</keyword>
<protein>
    <recommendedName>
        <fullName evidence="4">Cell wall protein PhiA</fullName>
    </recommendedName>
</protein>
<dbReference type="PANTHER" id="PTHR42047">
    <property type="entry name" value="PROTEIN, PUTATIVE (AFU_ORTHOLOGUE AFUA_6G03560)-RELATED"/>
    <property type="match status" value="1"/>
</dbReference>
<accession>A0A1Y2EWZ6</accession>
<feature type="chain" id="PRO_5011010944" description="Cell wall protein PhiA" evidence="1">
    <location>
        <begin position="18"/>
        <end position="201"/>
    </location>
</feature>
<name>A0A1Y2EWZ6_PROLT</name>
<dbReference type="GeneID" id="63782868"/>
<evidence type="ECO:0000313" key="2">
    <source>
        <dbReference type="EMBL" id="ORY75784.1"/>
    </source>
</evidence>
<keyword evidence="3" id="KW-1185">Reference proteome</keyword>
<dbReference type="RefSeq" id="XP_040722432.1">
    <property type="nucleotide sequence ID" value="XM_040866269.1"/>
</dbReference>
<proteinExistence type="predicted"/>
<sequence length="201" mass="20521">MHFSAFIASSILAFASAAPVAQDDAPAASSAPAAVNTYNLISTRSGDNHVHLRPLYAKGGAIRIGGTAPTSQTPDVPQLAGFPSTSTTSFIIANDRASLAVSVPGGQQVYVNSDGRLSYTVPHSGNTGTGSTVTGFSVSPMVTGPNVDLLFNGQESFLACPVADAAGEYEIFAAEKTARTDCTGISILGSANANPPSAWQW</sequence>
<organism evidence="2 3">
    <name type="scientific">Protomyces lactucae-debilis</name>
    <dbReference type="NCBI Taxonomy" id="2754530"/>
    <lineage>
        <taxon>Eukaryota</taxon>
        <taxon>Fungi</taxon>
        <taxon>Dikarya</taxon>
        <taxon>Ascomycota</taxon>
        <taxon>Taphrinomycotina</taxon>
        <taxon>Taphrinomycetes</taxon>
        <taxon>Taphrinales</taxon>
        <taxon>Protomycetaceae</taxon>
        <taxon>Protomyces</taxon>
    </lineage>
</organism>
<gene>
    <name evidence="2" type="ORF">BCR37DRAFT_172003</name>
</gene>
<evidence type="ECO:0008006" key="4">
    <source>
        <dbReference type="Google" id="ProtNLM"/>
    </source>
</evidence>
<dbReference type="EMBL" id="MCFI01000025">
    <property type="protein sequence ID" value="ORY75784.1"/>
    <property type="molecule type" value="Genomic_DNA"/>
</dbReference>
<dbReference type="AlphaFoldDB" id="A0A1Y2EWZ6"/>
<dbReference type="OMA" id="MYVEPSG"/>
<dbReference type="Proteomes" id="UP000193685">
    <property type="component" value="Unassembled WGS sequence"/>
</dbReference>
<feature type="signal peptide" evidence="1">
    <location>
        <begin position="1"/>
        <end position="17"/>
    </location>
</feature>